<feature type="transmembrane region" description="Helical" evidence="1">
    <location>
        <begin position="121"/>
        <end position="140"/>
    </location>
</feature>
<evidence type="ECO:0000313" key="2">
    <source>
        <dbReference type="EMBL" id="MBA9042434.1"/>
    </source>
</evidence>
<comment type="caution">
    <text evidence="2">The sequence shown here is derived from an EMBL/GenBank/DDBJ whole genome shotgun (WGS) entry which is preliminary data.</text>
</comment>
<name>A0A7W3NG78_PRIAR</name>
<protein>
    <submittedName>
        <fullName evidence="2">Uncharacterized protein</fullName>
    </submittedName>
</protein>
<reference evidence="2" key="1">
    <citation type="submission" date="2020-08" db="EMBL/GenBank/DDBJ databases">
        <title>Functional genomics of gut bacteria from endangered species of beetles.</title>
        <authorList>
            <person name="Carlos-Shanley C."/>
        </authorList>
    </citation>
    <scope>NUCLEOTIDE SEQUENCE [LARGE SCALE GENOMIC DNA]</scope>
    <source>
        <strain evidence="2">S00060</strain>
    </source>
</reference>
<feature type="transmembrane region" description="Helical" evidence="1">
    <location>
        <begin position="37"/>
        <end position="55"/>
    </location>
</feature>
<accession>A0A7W3NG78</accession>
<evidence type="ECO:0000256" key="1">
    <source>
        <dbReference type="SAM" id="Phobius"/>
    </source>
</evidence>
<proteinExistence type="predicted"/>
<feature type="transmembrane region" description="Helical" evidence="1">
    <location>
        <begin position="96"/>
        <end position="115"/>
    </location>
</feature>
<dbReference type="Proteomes" id="UP000543174">
    <property type="component" value="Unassembled WGS sequence"/>
</dbReference>
<dbReference type="AlphaFoldDB" id="A0A7W3NG78"/>
<sequence length="146" mass="16991">MLQRIIRSPFIPMSMFLLIIVCFTISTMDFYPNQSMLARMVFLALIAVTICWTVLTQLHNRKHPHDRINSLGLIPPEFQETDEGQQWITFKACRNVYVYYTYALPIVAGICFLFSHSRFIPLLSIGALGLGQYLVYWLTIRKLNQI</sequence>
<keyword evidence="3" id="KW-1185">Reference proteome</keyword>
<dbReference type="EMBL" id="JACJHT010000012">
    <property type="protein sequence ID" value="MBA9042434.1"/>
    <property type="molecule type" value="Genomic_DNA"/>
</dbReference>
<keyword evidence="1" id="KW-0472">Membrane</keyword>
<keyword evidence="1" id="KW-0812">Transmembrane</keyword>
<feature type="transmembrane region" description="Helical" evidence="1">
    <location>
        <begin position="12"/>
        <end position="31"/>
    </location>
</feature>
<gene>
    <name evidence="2" type="ORF">HNP21_005569</name>
</gene>
<keyword evidence="1" id="KW-1133">Transmembrane helix</keyword>
<organism evidence="2 3">
    <name type="scientific">Priestia aryabhattai</name>
    <name type="common">Bacillus aryabhattai</name>
    <dbReference type="NCBI Taxonomy" id="412384"/>
    <lineage>
        <taxon>Bacteria</taxon>
        <taxon>Bacillati</taxon>
        <taxon>Bacillota</taxon>
        <taxon>Bacilli</taxon>
        <taxon>Bacillales</taxon>
        <taxon>Bacillaceae</taxon>
        <taxon>Priestia</taxon>
    </lineage>
</organism>
<evidence type="ECO:0000313" key="3">
    <source>
        <dbReference type="Proteomes" id="UP000543174"/>
    </source>
</evidence>
<dbReference type="RefSeq" id="WP_182528065.1">
    <property type="nucleotide sequence ID" value="NZ_JACJHT010000012.1"/>
</dbReference>